<dbReference type="KEGG" id="aab:A4R43_23530"/>
<dbReference type="InterPro" id="IPR036271">
    <property type="entry name" value="Tet_transcr_reg_TetR-rel_C_sf"/>
</dbReference>
<gene>
    <name evidence="6" type="ORF">A4R43_23530</name>
</gene>
<dbReference type="RefSeq" id="WP_113694358.1">
    <property type="nucleotide sequence ID" value="NZ_CP015163.1"/>
</dbReference>
<name>A0A344LAM7_9PSEU</name>
<dbReference type="PROSITE" id="PS50977">
    <property type="entry name" value="HTH_TETR_2"/>
    <property type="match status" value="1"/>
</dbReference>
<organism evidence="6 7">
    <name type="scientific">Amycolatopsis albispora</name>
    <dbReference type="NCBI Taxonomy" id="1804986"/>
    <lineage>
        <taxon>Bacteria</taxon>
        <taxon>Bacillati</taxon>
        <taxon>Actinomycetota</taxon>
        <taxon>Actinomycetes</taxon>
        <taxon>Pseudonocardiales</taxon>
        <taxon>Pseudonocardiaceae</taxon>
        <taxon>Amycolatopsis</taxon>
    </lineage>
</organism>
<dbReference type="Gene3D" id="1.10.10.60">
    <property type="entry name" value="Homeodomain-like"/>
    <property type="match status" value="1"/>
</dbReference>
<dbReference type="PANTHER" id="PTHR30055">
    <property type="entry name" value="HTH-TYPE TRANSCRIPTIONAL REGULATOR RUTR"/>
    <property type="match status" value="1"/>
</dbReference>
<protein>
    <submittedName>
        <fullName evidence="6">TetR family transcriptional regulator</fullName>
    </submittedName>
</protein>
<dbReference type="GO" id="GO:0003700">
    <property type="term" value="F:DNA-binding transcription factor activity"/>
    <property type="evidence" value="ECO:0007669"/>
    <property type="project" value="TreeGrafter"/>
</dbReference>
<dbReference type="Gene3D" id="1.10.357.10">
    <property type="entry name" value="Tetracycline Repressor, domain 2"/>
    <property type="match status" value="1"/>
</dbReference>
<evidence type="ECO:0000256" key="3">
    <source>
        <dbReference type="ARBA" id="ARBA00023163"/>
    </source>
</evidence>
<dbReference type="InterPro" id="IPR001647">
    <property type="entry name" value="HTH_TetR"/>
</dbReference>
<proteinExistence type="predicted"/>
<dbReference type="PANTHER" id="PTHR30055:SF148">
    <property type="entry name" value="TETR-FAMILY TRANSCRIPTIONAL REGULATOR"/>
    <property type="match status" value="1"/>
</dbReference>
<feature type="DNA-binding region" description="H-T-H motif" evidence="4">
    <location>
        <begin position="35"/>
        <end position="54"/>
    </location>
</feature>
<dbReference type="PROSITE" id="PS01081">
    <property type="entry name" value="HTH_TETR_1"/>
    <property type="match status" value="1"/>
</dbReference>
<dbReference type="Proteomes" id="UP000250434">
    <property type="component" value="Chromosome"/>
</dbReference>
<sequence>MTSPRRGRPRTTGIDDALRAAVHELLAESGYQKSTVDMIAARAGVGKAAVYRRWRSKAELVFAAVVHDESLPPPPETGSLRGDVAGVLAVIQSSLDGPAAASALPGLLADVRADAELAERFGAQFVGRQRDYLVRMLDRAVARGELAARPDPAAVHAILLGTVFAWLHMLREPAPAGFADRLAGPLTAALRELA</sequence>
<keyword evidence="2 4" id="KW-0238">DNA-binding</keyword>
<feature type="domain" description="HTH tetR-type" evidence="5">
    <location>
        <begin position="12"/>
        <end position="72"/>
    </location>
</feature>
<dbReference type="GO" id="GO:0000976">
    <property type="term" value="F:transcription cis-regulatory region binding"/>
    <property type="evidence" value="ECO:0007669"/>
    <property type="project" value="TreeGrafter"/>
</dbReference>
<keyword evidence="7" id="KW-1185">Reference proteome</keyword>
<evidence type="ECO:0000256" key="2">
    <source>
        <dbReference type="ARBA" id="ARBA00023125"/>
    </source>
</evidence>
<dbReference type="InterPro" id="IPR023772">
    <property type="entry name" value="DNA-bd_HTH_TetR-type_CS"/>
</dbReference>
<dbReference type="InterPro" id="IPR050109">
    <property type="entry name" value="HTH-type_TetR-like_transc_reg"/>
</dbReference>
<evidence type="ECO:0000256" key="1">
    <source>
        <dbReference type="ARBA" id="ARBA00023015"/>
    </source>
</evidence>
<evidence type="ECO:0000313" key="6">
    <source>
        <dbReference type="EMBL" id="AXB45101.1"/>
    </source>
</evidence>
<dbReference type="Pfam" id="PF16859">
    <property type="entry name" value="TetR_C_11"/>
    <property type="match status" value="1"/>
</dbReference>
<dbReference type="OrthoDB" id="4543698at2"/>
<keyword evidence="3" id="KW-0804">Transcription</keyword>
<dbReference type="AlphaFoldDB" id="A0A344LAM7"/>
<evidence type="ECO:0000313" key="7">
    <source>
        <dbReference type="Proteomes" id="UP000250434"/>
    </source>
</evidence>
<dbReference type="InterPro" id="IPR009057">
    <property type="entry name" value="Homeodomain-like_sf"/>
</dbReference>
<evidence type="ECO:0000259" key="5">
    <source>
        <dbReference type="PROSITE" id="PS50977"/>
    </source>
</evidence>
<dbReference type="SUPFAM" id="SSF46689">
    <property type="entry name" value="Homeodomain-like"/>
    <property type="match status" value="1"/>
</dbReference>
<dbReference type="PRINTS" id="PR00455">
    <property type="entry name" value="HTHTETR"/>
</dbReference>
<dbReference type="EMBL" id="CP015163">
    <property type="protein sequence ID" value="AXB45101.1"/>
    <property type="molecule type" value="Genomic_DNA"/>
</dbReference>
<keyword evidence="1" id="KW-0805">Transcription regulation</keyword>
<dbReference type="Pfam" id="PF00440">
    <property type="entry name" value="TetR_N"/>
    <property type="match status" value="1"/>
</dbReference>
<reference evidence="6 7" key="1">
    <citation type="submission" date="2016-04" db="EMBL/GenBank/DDBJ databases">
        <title>Complete genome sequence and analysis of deep-sea sediment isolate, Amycolatopsis sp. WP1.</title>
        <authorList>
            <person name="Wang H."/>
            <person name="Chen S."/>
            <person name="Wu Q."/>
        </authorList>
    </citation>
    <scope>NUCLEOTIDE SEQUENCE [LARGE SCALE GENOMIC DNA]</scope>
    <source>
        <strain evidence="6 7">WP1</strain>
    </source>
</reference>
<dbReference type="InterPro" id="IPR011075">
    <property type="entry name" value="TetR_C"/>
</dbReference>
<dbReference type="SUPFAM" id="SSF48498">
    <property type="entry name" value="Tetracyclin repressor-like, C-terminal domain"/>
    <property type="match status" value="1"/>
</dbReference>
<accession>A0A344LAM7</accession>
<evidence type="ECO:0000256" key="4">
    <source>
        <dbReference type="PROSITE-ProRule" id="PRU00335"/>
    </source>
</evidence>